<dbReference type="Pfam" id="PF02080">
    <property type="entry name" value="TrkA_C"/>
    <property type="match status" value="1"/>
</dbReference>
<feature type="domain" description="RCK N-terminal" evidence="1">
    <location>
        <begin position="2"/>
        <end position="119"/>
    </location>
</feature>
<dbReference type="EMBL" id="DVHB01000018">
    <property type="protein sequence ID" value="HIR38917.1"/>
    <property type="molecule type" value="Genomic_DNA"/>
</dbReference>
<evidence type="ECO:0000313" key="4">
    <source>
        <dbReference type="Proteomes" id="UP000824179"/>
    </source>
</evidence>
<dbReference type="InterPro" id="IPR036291">
    <property type="entry name" value="NAD(P)-bd_dom_sf"/>
</dbReference>
<dbReference type="Gene3D" id="3.30.70.1450">
    <property type="entry name" value="Regulator of K+ conductance, C-terminal domain"/>
    <property type="match status" value="1"/>
</dbReference>
<dbReference type="InterPro" id="IPR050721">
    <property type="entry name" value="Trk_Ktr_HKT_K-transport"/>
</dbReference>
<gene>
    <name evidence="3" type="ORF">IAB90_00885</name>
</gene>
<dbReference type="SUPFAM" id="SSF116726">
    <property type="entry name" value="TrkA C-terminal domain-like"/>
    <property type="match status" value="1"/>
</dbReference>
<dbReference type="Proteomes" id="UP000824179">
    <property type="component" value="Unassembled WGS sequence"/>
</dbReference>
<dbReference type="Gene3D" id="3.40.50.720">
    <property type="entry name" value="NAD(P)-binding Rossmann-like Domain"/>
    <property type="match status" value="1"/>
</dbReference>
<proteinExistence type="predicted"/>
<dbReference type="PROSITE" id="PS51201">
    <property type="entry name" value="RCK_N"/>
    <property type="match status" value="1"/>
</dbReference>
<protein>
    <submittedName>
        <fullName evidence="3">TrkA family potassium uptake protein</fullName>
    </submittedName>
</protein>
<name>A0A9D1AED6_9FIRM</name>
<dbReference type="GO" id="GO:0006813">
    <property type="term" value="P:potassium ion transport"/>
    <property type="evidence" value="ECO:0007669"/>
    <property type="project" value="InterPro"/>
</dbReference>
<organism evidence="3 4">
    <name type="scientific">Candidatus Coproplasma stercoripullorum</name>
    <dbReference type="NCBI Taxonomy" id="2840751"/>
    <lineage>
        <taxon>Bacteria</taxon>
        <taxon>Bacillati</taxon>
        <taxon>Bacillota</taxon>
        <taxon>Clostridia</taxon>
        <taxon>Eubacteriales</taxon>
        <taxon>Candidatus Coproplasma</taxon>
    </lineage>
</organism>
<dbReference type="InterPro" id="IPR036721">
    <property type="entry name" value="RCK_C_sf"/>
</dbReference>
<dbReference type="PANTHER" id="PTHR43833">
    <property type="entry name" value="POTASSIUM CHANNEL PROTEIN 2-RELATED-RELATED"/>
    <property type="match status" value="1"/>
</dbReference>
<dbReference type="AlphaFoldDB" id="A0A9D1AED6"/>
<dbReference type="PANTHER" id="PTHR43833:SF7">
    <property type="entry name" value="KTR SYSTEM POTASSIUM UPTAKE PROTEIN C"/>
    <property type="match status" value="1"/>
</dbReference>
<dbReference type="InterPro" id="IPR003148">
    <property type="entry name" value="RCK_N"/>
</dbReference>
<dbReference type="SUPFAM" id="SSF51735">
    <property type="entry name" value="NAD(P)-binding Rossmann-fold domains"/>
    <property type="match status" value="1"/>
</dbReference>
<feature type="domain" description="RCK C-terminal" evidence="2">
    <location>
        <begin position="135"/>
        <end position="218"/>
    </location>
</feature>
<dbReference type="InterPro" id="IPR006037">
    <property type="entry name" value="RCK_C"/>
</dbReference>
<dbReference type="PROSITE" id="PS51202">
    <property type="entry name" value="RCK_C"/>
    <property type="match status" value="1"/>
</dbReference>
<comment type="caution">
    <text evidence="3">The sequence shown here is derived from an EMBL/GenBank/DDBJ whole genome shotgun (WGS) entry which is preliminary data.</text>
</comment>
<evidence type="ECO:0000313" key="3">
    <source>
        <dbReference type="EMBL" id="HIR38917.1"/>
    </source>
</evidence>
<evidence type="ECO:0000259" key="1">
    <source>
        <dbReference type="PROSITE" id="PS51201"/>
    </source>
</evidence>
<sequence>MKKSVIIIGIGKFGAHLAEKMQDLGHDVLIFDRNQASIERFATRFADAQVGDFTNEDVLKELDVSSYDAVCITIGDDFEASMITTMLLKRLGARYVVVRARSETECDLLRKVGADEIVYADGDATDKLAMRLGGNNIFDYIQLTDGYAIFEVPILKSWEGKSIAELDIRRRFKINIVAIKNDEVLDPTPMPDYRFKADDHILVIGKSRDVFKLDAKNI</sequence>
<reference evidence="3" key="1">
    <citation type="submission" date="2020-10" db="EMBL/GenBank/DDBJ databases">
        <authorList>
            <person name="Gilroy R."/>
        </authorList>
    </citation>
    <scope>NUCLEOTIDE SEQUENCE</scope>
    <source>
        <strain evidence="3">ChiW25-3613</strain>
    </source>
</reference>
<accession>A0A9D1AED6</accession>
<dbReference type="Pfam" id="PF02254">
    <property type="entry name" value="TrkA_N"/>
    <property type="match status" value="1"/>
</dbReference>
<dbReference type="GO" id="GO:0008324">
    <property type="term" value="F:monoatomic cation transmembrane transporter activity"/>
    <property type="evidence" value="ECO:0007669"/>
    <property type="project" value="InterPro"/>
</dbReference>
<evidence type="ECO:0000259" key="2">
    <source>
        <dbReference type="PROSITE" id="PS51202"/>
    </source>
</evidence>
<reference evidence="3" key="2">
    <citation type="journal article" date="2021" name="PeerJ">
        <title>Extensive microbial diversity within the chicken gut microbiome revealed by metagenomics and culture.</title>
        <authorList>
            <person name="Gilroy R."/>
            <person name="Ravi A."/>
            <person name="Getino M."/>
            <person name="Pursley I."/>
            <person name="Horton D.L."/>
            <person name="Alikhan N.F."/>
            <person name="Baker D."/>
            <person name="Gharbi K."/>
            <person name="Hall N."/>
            <person name="Watson M."/>
            <person name="Adriaenssens E.M."/>
            <person name="Foster-Nyarko E."/>
            <person name="Jarju S."/>
            <person name="Secka A."/>
            <person name="Antonio M."/>
            <person name="Oren A."/>
            <person name="Chaudhuri R.R."/>
            <person name="La Ragione R."/>
            <person name="Hildebrand F."/>
            <person name="Pallen M.J."/>
        </authorList>
    </citation>
    <scope>NUCLEOTIDE SEQUENCE</scope>
    <source>
        <strain evidence="3">ChiW25-3613</strain>
    </source>
</reference>